<reference evidence="1" key="2">
    <citation type="submission" date="2021-10" db="EMBL/GenBank/DDBJ databases">
        <authorList>
            <person name="Piombo E."/>
        </authorList>
    </citation>
    <scope>NUCLEOTIDE SEQUENCE</scope>
</reference>
<sequence length="381" mass="43453">MNPSFRVAPSEAARMRELRKKEAHFYVGFEKSEDILKTLQTLCNWHPGDDDGNLSEKEKSYLRLIGIATSLLNEEPDLESFHRALSEMTAIIHTRNLRIPMRIVAEATTCDIGALFHAQLPMRALKDPKRLPSFIKDRTEKVRLGVERDKQTTFRLDYIMKRRLPHLDLSYISTTLGFSVIANRDEFQTWNQELDSFGHNYVADPEDSIVDPLYFAPKPPLTCVQRYATFEISEELATALSAVGAELRGYDPTPASPFIKGNCWASQYTTLQKDTGRMVIRSLFQLGFLSNEDTFSLSRAFHIQHGSLEVEERYCLIVAPAPKRTSQSQIPTVSCCDQKEIWHSRKGFILNQCGLLSSEFPIGFLAIFLPFPKVDVEEHPF</sequence>
<dbReference type="Proteomes" id="UP000836387">
    <property type="component" value="Unassembled WGS sequence"/>
</dbReference>
<proteinExistence type="predicted"/>
<keyword evidence="2" id="KW-1185">Reference proteome</keyword>
<evidence type="ECO:0000313" key="1">
    <source>
        <dbReference type="EMBL" id="CAG9945586.1"/>
    </source>
</evidence>
<comment type="caution">
    <text evidence="1">The sequence shown here is derived from an EMBL/GenBank/DDBJ whole genome shotgun (WGS) entry which is preliminary data.</text>
</comment>
<reference evidence="1" key="1">
    <citation type="submission" date="2020-04" db="EMBL/GenBank/DDBJ databases">
        <authorList>
            <person name="Broberg M."/>
        </authorList>
    </citation>
    <scope>NUCLEOTIDE SEQUENCE</scope>
</reference>
<name>A0ACA9TX80_BIOOC</name>
<protein>
    <submittedName>
        <fullName evidence="1">Uncharacterized protein</fullName>
    </submittedName>
</protein>
<organism evidence="1 2">
    <name type="scientific">Clonostachys rosea f. rosea IK726</name>
    <dbReference type="NCBI Taxonomy" id="1349383"/>
    <lineage>
        <taxon>Eukaryota</taxon>
        <taxon>Fungi</taxon>
        <taxon>Dikarya</taxon>
        <taxon>Ascomycota</taxon>
        <taxon>Pezizomycotina</taxon>
        <taxon>Sordariomycetes</taxon>
        <taxon>Hypocreomycetidae</taxon>
        <taxon>Hypocreales</taxon>
        <taxon>Bionectriaceae</taxon>
        <taxon>Clonostachys</taxon>
    </lineage>
</organism>
<gene>
    <name evidence="1" type="ORF">CRV2_00012324</name>
</gene>
<dbReference type="EMBL" id="CADEHS020000009">
    <property type="protein sequence ID" value="CAG9945586.1"/>
    <property type="molecule type" value="Genomic_DNA"/>
</dbReference>
<evidence type="ECO:0000313" key="2">
    <source>
        <dbReference type="Proteomes" id="UP000836387"/>
    </source>
</evidence>
<accession>A0ACA9TX80</accession>